<evidence type="ECO:0008006" key="3">
    <source>
        <dbReference type="Google" id="ProtNLM"/>
    </source>
</evidence>
<dbReference type="Proteomes" id="UP000612362">
    <property type="component" value="Unassembled WGS sequence"/>
</dbReference>
<comment type="caution">
    <text evidence="1">The sequence shown here is derived from an EMBL/GenBank/DDBJ whole genome shotgun (WGS) entry which is preliminary data.</text>
</comment>
<organism evidence="1 2">
    <name type="scientific">Ktedonospora formicarum</name>
    <dbReference type="NCBI Taxonomy" id="2778364"/>
    <lineage>
        <taxon>Bacteria</taxon>
        <taxon>Bacillati</taxon>
        <taxon>Chloroflexota</taxon>
        <taxon>Ktedonobacteria</taxon>
        <taxon>Ktedonobacterales</taxon>
        <taxon>Ktedonobacteraceae</taxon>
        <taxon>Ktedonospora</taxon>
    </lineage>
</organism>
<dbReference type="InterPro" id="IPR021277">
    <property type="entry name" value="DUF2610"/>
</dbReference>
<evidence type="ECO:0000313" key="1">
    <source>
        <dbReference type="EMBL" id="GHO46067.1"/>
    </source>
</evidence>
<protein>
    <recommendedName>
        <fullName evidence="3">DUF2610 domain-containing protein</fullName>
    </recommendedName>
</protein>
<evidence type="ECO:0000313" key="2">
    <source>
        <dbReference type="Proteomes" id="UP000612362"/>
    </source>
</evidence>
<dbReference type="RefSeq" id="WP_220195470.1">
    <property type="nucleotide sequence ID" value="NZ_BNJF01000002.1"/>
</dbReference>
<reference evidence="1" key="1">
    <citation type="submission" date="2020-10" db="EMBL/GenBank/DDBJ databases">
        <title>Taxonomic study of unclassified bacteria belonging to the class Ktedonobacteria.</title>
        <authorList>
            <person name="Yabe S."/>
            <person name="Wang C.M."/>
            <person name="Zheng Y."/>
            <person name="Sakai Y."/>
            <person name="Cavaletti L."/>
            <person name="Monciardini P."/>
            <person name="Donadio S."/>
        </authorList>
    </citation>
    <scope>NUCLEOTIDE SEQUENCE</scope>
    <source>
        <strain evidence="1">SOSP1-1</strain>
    </source>
</reference>
<keyword evidence="2" id="KW-1185">Reference proteome</keyword>
<dbReference type="AlphaFoldDB" id="A0A8J3HXM5"/>
<name>A0A8J3HXM5_9CHLR</name>
<proteinExistence type="predicted"/>
<gene>
    <name evidence="1" type="ORF">KSX_42300</name>
</gene>
<accession>A0A8J3HXM5</accession>
<dbReference type="EMBL" id="BNJF01000002">
    <property type="protein sequence ID" value="GHO46067.1"/>
    <property type="molecule type" value="Genomic_DNA"/>
</dbReference>
<dbReference type="Pfam" id="PF11020">
    <property type="entry name" value="DUF2610"/>
    <property type="match status" value="1"/>
</dbReference>
<sequence>MKKFTIPCDFGRERRLIDIYIGSPGAKAHPLEYQAKWLSSIGGTISSEIMDSFQKLHAIALENGVSFEELCVYALGTTSDNVPGEAQKDEQ</sequence>